<reference evidence="1 2" key="1">
    <citation type="submission" date="2020-10" db="EMBL/GenBank/DDBJ databases">
        <title>Complete genome sequence of Cupriavidus basilensis CCUG 49340T.</title>
        <authorList>
            <person name="Salva-Serra F."/>
            <person name="Donoso R.A."/>
            <person name="Cho K.H."/>
            <person name="Yoo J.A."/>
            <person name="Lee K."/>
            <person name="Yoon S.-H."/>
            <person name="Perez-Pantoja D."/>
            <person name="Moore E.R.B."/>
        </authorList>
    </citation>
    <scope>NUCLEOTIDE SEQUENCE [LARGE SCALE GENOMIC DNA]</scope>
    <source>
        <strain evidence="2">CCUG 49340</strain>
        <plasmid evidence="1 2">pRK1-2</plasmid>
    </source>
</reference>
<dbReference type="RefSeq" id="WP_150984759.1">
    <property type="nucleotide sequence ID" value="NZ_CP062806.1"/>
</dbReference>
<accession>A0A643FZ89</accession>
<dbReference type="EMBL" id="CP062806">
    <property type="protein sequence ID" value="QOT82147.1"/>
    <property type="molecule type" value="Genomic_DNA"/>
</dbReference>
<evidence type="ECO:0000313" key="1">
    <source>
        <dbReference type="EMBL" id="QOT82147.1"/>
    </source>
</evidence>
<dbReference type="AlphaFoldDB" id="A0A643FZ89"/>
<gene>
    <name evidence="1" type="ORF">F7R26_038400</name>
</gene>
<proteinExistence type="predicted"/>
<name>A0A643FZ89_9BURK</name>
<geneLocation type="plasmid" evidence="1 2">
    <name>pRK1-2</name>
</geneLocation>
<evidence type="ECO:0000313" key="2">
    <source>
        <dbReference type="Proteomes" id="UP000397656"/>
    </source>
</evidence>
<keyword evidence="1" id="KW-0614">Plasmid</keyword>
<dbReference type="Proteomes" id="UP000397656">
    <property type="component" value="Plasmid pRK1-2"/>
</dbReference>
<dbReference type="GeneID" id="98406844"/>
<sequence length="81" mass="9133">MATLEAFPTAERDAFTSACRRYGFIAADFSVWDMTEKQVRLVSVLRPETGTLMHYAAGSRDSWSTKFEHDLAIRVFGDAPE</sequence>
<organism evidence="1 2">
    <name type="scientific">Cupriavidus basilensis</name>
    <dbReference type="NCBI Taxonomy" id="68895"/>
    <lineage>
        <taxon>Bacteria</taxon>
        <taxon>Pseudomonadati</taxon>
        <taxon>Pseudomonadota</taxon>
        <taxon>Betaproteobacteria</taxon>
        <taxon>Burkholderiales</taxon>
        <taxon>Burkholderiaceae</taxon>
        <taxon>Cupriavidus</taxon>
    </lineage>
</organism>
<protein>
    <submittedName>
        <fullName evidence="1">Uncharacterized protein</fullName>
    </submittedName>
</protein>